<evidence type="ECO:0000259" key="1">
    <source>
        <dbReference type="PROSITE" id="PS51186"/>
    </source>
</evidence>
<evidence type="ECO:0000313" key="2">
    <source>
        <dbReference type="EMBL" id="RVU49298.1"/>
    </source>
</evidence>
<dbReference type="InterPro" id="IPR051531">
    <property type="entry name" value="N-acetyltransferase"/>
</dbReference>
<dbReference type="Gene3D" id="3.40.630.30">
    <property type="match status" value="2"/>
</dbReference>
<dbReference type="AlphaFoldDB" id="A0A437RRA2"/>
<dbReference type="GO" id="GO:0016747">
    <property type="term" value="F:acyltransferase activity, transferring groups other than amino-acyl groups"/>
    <property type="evidence" value="ECO:0007669"/>
    <property type="project" value="InterPro"/>
</dbReference>
<organism evidence="2 3">
    <name type="scientific">Rubrivivax rivuli</name>
    <dbReference type="NCBI Taxonomy" id="1862385"/>
    <lineage>
        <taxon>Bacteria</taxon>
        <taxon>Pseudomonadati</taxon>
        <taxon>Pseudomonadota</taxon>
        <taxon>Betaproteobacteria</taxon>
        <taxon>Burkholderiales</taxon>
        <taxon>Sphaerotilaceae</taxon>
        <taxon>Rubrivivax</taxon>
    </lineage>
</organism>
<gene>
    <name evidence="2" type="ORF">EOE66_01630</name>
</gene>
<dbReference type="CDD" id="cd04301">
    <property type="entry name" value="NAT_SF"/>
    <property type="match status" value="1"/>
</dbReference>
<comment type="caution">
    <text evidence="2">The sequence shown here is derived from an EMBL/GenBank/DDBJ whole genome shotgun (WGS) entry which is preliminary data.</text>
</comment>
<dbReference type="InterPro" id="IPR016181">
    <property type="entry name" value="Acyl_CoA_acyltransferase"/>
</dbReference>
<keyword evidence="2" id="KW-0808">Transferase</keyword>
<dbReference type="EMBL" id="SACR01000001">
    <property type="protein sequence ID" value="RVU49298.1"/>
    <property type="molecule type" value="Genomic_DNA"/>
</dbReference>
<dbReference type="PANTHER" id="PTHR43792">
    <property type="entry name" value="GNAT FAMILY, PUTATIVE (AFU_ORTHOLOGUE AFUA_3G00765)-RELATED-RELATED"/>
    <property type="match status" value="1"/>
</dbReference>
<dbReference type="OrthoDB" id="5243635at2"/>
<feature type="domain" description="N-acetyltransferase" evidence="1">
    <location>
        <begin position="188"/>
        <end position="343"/>
    </location>
</feature>
<dbReference type="Pfam" id="PF13302">
    <property type="entry name" value="Acetyltransf_3"/>
    <property type="match status" value="1"/>
</dbReference>
<reference evidence="2 3" key="1">
    <citation type="submission" date="2019-01" db="EMBL/GenBank/DDBJ databases">
        <authorList>
            <person name="Chen W.-M."/>
        </authorList>
    </citation>
    <scope>NUCLEOTIDE SEQUENCE [LARGE SCALE GENOMIC DNA]</scope>
    <source>
        <strain evidence="2 3">KYPY4</strain>
    </source>
</reference>
<dbReference type="Pfam" id="PF00583">
    <property type="entry name" value="Acetyltransf_1"/>
    <property type="match status" value="1"/>
</dbReference>
<dbReference type="PROSITE" id="PS51186">
    <property type="entry name" value="GNAT"/>
    <property type="match status" value="2"/>
</dbReference>
<sequence>MQGAVPDEAWALAGPRVRLRRLRAADTAAFHALRADPELGRYQGWSALSLAEAAAFIAAVATPEATPFCPASDWLQIAIADTTSDALLGDIGLHLHADGQALEIGFTLARAAQGRGLAAEAVGLALQAVWSGTPARRVLGITDARNAASVRLLQRLGFRPLATLEADFRGERCTEHHFVLHRPGRAAPALRAATPADAAAVARVLIESRRVLLPFLPQVHGDEDVAAWVAGTLLPRGGVTVALVDGEVQGVLATALDPADLPEPAGWIEQLYVHPAHVGAGLGRALLAQALRTLPRPVRLYTFQANGQARAFYEHHGFVARSFSDGRGNEERCPDALYELPAAQSR</sequence>
<name>A0A437RRA2_9BURK</name>
<dbReference type="PANTHER" id="PTHR43792:SF1">
    <property type="entry name" value="N-ACETYLTRANSFERASE DOMAIN-CONTAINING PROTEIN"/>
    <property type="match status" value="1"/>
</dbReference>
<evidence type="ECO:0000313" key="3">
    <source>
        <dbReference type="Proteomes" id="UP000285575"/>
    </source>
</evidence>
<dbReference type="InterPro" id="IPR000182">
    <property type="entry name" value="GNAT_dom"/>
</dbReference>
<dbReference type="RefSeq" id="WP_128226935.1">
    <property type="nucleotide sequence ID" value="NZ_SACR01000001.1"/>
</dbReference>
<feature type="domain" description="N-acetyltransferase" evidence="1">
    <location>
        <begin position="17"/>
        <end position="185"/>
    </location>
</feature>
<accession>A0A437RRA2</accession>
<proteinExistence type="predicted"/>
<keyword evidence="3" id="KW-1185">Reference proteome</keyword>
<dbReference type="SUPFAM" id="SSF55729">
    <property type="entry name" value="Acyl-CoA N-acyltransferases (Nat)"/>
    <property type="match status" value="2"/>
</dbReference>
<protein>
    <submittedName>
        <fullName evidence="2">GNAT family N-acetyltransferase</fullName>
    </submittedName>
</protein>
<dbReference type="Proteomes" id="UP000285575">
    <property type="component" value="Unassembled WGS sequence"/>
</dbReference>